<evidence type="ECO:0000256" key="1">
    <source>
        <dbReference type="SAM" id="MobiDB-lite"/>
    </source>
</evidence>
<evidence type="ECO:0008006" key="4">
    <source>
        <dbReference type="Google" id="ProtNLM"/>
    </source>
</evidence>
<gene>
    <name evidence="2" type="ORF">H5410_016384</name>
</gene>
<evidence type="ECO:0000313" key="3">
    <source>
        <dbReference type="Proteomes" id="UP000824120"/>
    </source>
</evidence>
<organism evidence="2 3">
    <name type="scientific">Solanum commersonii</name>
    <name type="common">Commerson's wild potato</name>
    <name type="synonym">Commerson's nightshade</name>
    <dbReference type="NCBI Taxonomy" id="4109"/>
    <lineage>
        <taxon>Eukaryota</taxon>
        <taxon>Viridiplantae</taxon>
        <taxon>Streptophyta</taxon>
        <taxon>Embryophyta</taxon>
        <taxon>Tracheophyta</taxon>
        <taxon>Spermatophyta</taxon>
        <taxon>Magnoliopsida</taxon>
        <taxon>eudicotyledons</taxon>
        <taxon>Gunneridae</taxon>
        <taxon>Pentapetalae</taxon>
        <taxon>asterids</taxon>
        <taxon>lamiids</taxon>
        <taxon>Solanales</taxon>
        <taxon>Solanaceae</taxon>
        <taxon>Solanoideae</taxon>
        <taxon>Solaneae</taxon>
        <taxon>Solanum</taxon>
    </lineage>
</organism>
<keyword evidence="3" id="KW-1185">Reference proteome</keyword>
<dbReference type="Proteomes" id="UP000824120">
    <property type="component" value="Chromosome 3"/>
</dbReference>
<protein>
    <recommendedName>
        <fullName evidence="4">NB-ARC domain containing protein</fullName>
    </recommendedName>
</protein>
<name>A0A9J5ZWG1_SOLCO</name>
<feature type="region of interest" description="Disordered" evidence="1">
    <location>
        <begin position="70"/>
        <end position="97"/>
    </location>
</feature>
<dbReference type="OrthoDB" id="1306281at2759"/>
<feature type="compositionally biased region" description="Basic residues" evidence="1">
    <location>
        <begin position="83"/>
        <end position="92"/>
    </location>
</feature>
<comment type="caution">
    <text evidence="2">The sequence shown here is derived from an EMBL/GenBank/DDBJ whole genome shotgun (WGS) entry which is preliminary data.</text>
</comment>
<sequence length="133" mass="14833">MAMTVDSFKKSLAMNIKDIGVLAKSHDQEVIVSGISPTAASDIDLGINMSDGDDEEEMLDICFDKVAQEGDLSPRQQRSGSNKIKKKAHGRQHNWDDKVAEEFVPRHLSMRLAKHNHMTVSITLTRSNKSKKN</sequence>
<dbReference type="EMBL" id="JACXVP010000003">
    <property type="protein sequence ID" value="KAG5616560.1"/>
    <property type="molecule type" value="Genomic_DNA"/>
</dbReference>
<evidence type="ECO:0000313" key="2">
    <source>
        <dbReference type="EMBL" id="KAG5616560.1"/>
    </source>
</evidence>
<reference evidence="2 3" key="1">
    <citation type="submission" date="2020-09" db="EMBL/GenBank/DDBJ databases">
        <title>De no assembly of potato wild relative species, Solanum commersonii.</title>
        <authorList>
            <person name="Cho K."/>
        </authorList>
    </citation>
    <scope>NUCLEOTIDE SEQUENCE [LARGE SCALE GENOMIC DNA]</scope>
    <source>
        <strain evidence="2">LZ3.2</strain>
        <tissue evidence="2">Leaf</tissue>
    </source>
</reference>
<accession>A0A9J5ZWG1</accession>
<dbReference type="AlphaFoldDB" id="A0A9J5ZWG1"/>
<proteinExistence type="predicted"/>